<evidence type="ECO:0000256" key="6">
    <source>
        <dbReference type="PIRSR" id="PIRSR602129-50"/>
    </source>
</evidence>
<dbReference type="InterPro" id="IPR021115">
    <property type="entry name" value="Pyridoxal-P_BS"/>
</dbReference>
<dbReference type="Proteomes" id="UP000053791">
    <property type="component" value="Unassembled WGS sequence"/>
</dbReference>
<dbReference type="Gene3D" id="1.20.1340.10">
    <property type="entry name" value="dopa decarboxylase, N-terminal domain"/>
    <property type="match status" value="1"/>
</dbReference>
<evidence type="ECO:0000256" key="2">
    <source>
        <dbReference type="ARBA" id="ARBA00009533"/>
    </source>
</evidence>
<gene>
    <name evidence="8" type="ORF">AVO45_19005</name>
</gene>
<comment type="caution">
    <text evidence="8">The sequence shown here is derived from an EMBL/GenBank/DDBJ whole genome shotgun (WGS) entry which is preliminary data.</text>
</comment>
<feature type="modified residue" description="N6-(pyridoxal phosphate)lysine" evidence="6">
    <location>
        <position position="307"/>
    </location>
</feature>
<dbReference type="SUPFAM" id="SSF53383">
    <property type="entry name" value="PLP-dependent transferases"/>
    <property type="match status" value="1"/>
</dbReference>
<dbReference type="EMBL" id="LQBQ01000013">
    <property type="protein sequence ID" value="KUJ79728.1"/>
    <property type="molecule type" value="Genomic_DNA"/>
</dbReference>
<proteinExistence type="inferred from homology"/>
<dbReference type="GO" id="GO:0016831">
    <property type="term" value="F:carboxy-lyase activity"/>
    <property type="evidence" value="ECO:0007669"/>
    <property type="project" value="UniProtKB-KW"/>
</dbReference>
<keyword evidence="9" id="KW-1185">Reference proteome</keyword>
<dbReference type="STRING" id="1685379.AVO45_19005"/>
<keyword evidence="5 7" id="KW-0456">Lyase</keyword>
<evidence type="ECO:0000313" key="8">
    <source>
        <dbReference type="EMBL" id="KUJ79728.1"/>
    </source>
</evidence>
<sequence>MAGDQKGLEETLDPEDWETMRRLSYRIVDDAIEHLRSVRDRPVWQQMPAEVLDGYQEGVPEAPEPLEKTYDLITKNLLPYSLGNIHPRYWMWYMGSGSYAGALAEFLAAIDGSNVGGGNMAASEMDRQVVGWLKEMMGFPTSASGTLVSGGTMANLIALNVARNANAGVDLRRESISSMPQPQRFYASDQAHSCHGKALGVLGLGENALQKIRSDSRTCRIDLSALATAVSEDRSNGVMPACVIATAGSVNSGAIDDLTAIAEFCEREGLWFHIDGCIGALVRIAPRNRHLVEGLERADSVALDPHKWLHVPFEAGCVIIRDAELHRRTFSVTAEYLEEFERGIAPKEYLHAYNIQTSRGFRALKVWMTLRHYGVEKLGRLIDQNISQAAYLRDMIVASNDLELMAPVLLNIVCFRFRTDNHSEDELRHINTEIMLRLQEKGIAAPSDTTIAGRHCLRVAIVNHRTRKDDLDLLVAEVRRIGTEIIAEGAIDQLEKGTP</sequence>
<dbReference type="Gene3D" id="3.90.1150.10">
    <property type="entry name" value="Aspartate Aminotransferase, domain 1"/>
    <property type="match status" value="1"/>
</dbReference>
<dbReference type="PRINTS" id="PR00800">
    <property type="entry name" value="YHDCRBOXLASE"/>
</dbReference>
<evidence type="ECO:0000313" key="9">
    <source>
        <dbReference type="Proteomes" id="UP000053791"/>
    </source>
</evidence>
<dbReference type="PROSITE" id="PS00392">
    <property type="entry name" value="DDC_GAD_HDC_YDC"/>
    <property type="match status" value="1"/>
</dbReference>
<keyword evidence="3" id="KW-0210">Decarboxylase</keyword>
<protein>
    <submittedName>
        <fullName evidence="8">Amino acid decarboxylase</fullName>
    </submittedName>
</protein>
<comment type="cofactor">
    <cofactor evidence="1 6 7">
        <name>pyridoxal 5'-phosphate</name>
        <dbReference type="ChEBI" id="CHEBI:597326"/>
    </cofactor>
</comment>
<dbReference type="GO" id="GO:0019752">
    <property type="term" value="P:carboxylic acid metabolic process"/>
    <property type="evidence" value="ECO:0007669"/>
    <property type="project" value="InterPro"/>
</dbReference>
<dbReference type="RefSeq" id="WP_068346771.1">
    <property type="nucleotide sequence ID" value="NZ_LQBQ01000013.1"/>
</dbReference>
<dbReference type="InterPro" id="IPR015421">
    <property type="entry name" value="PyrdxlP-dep_Trfase_major"/>
</dbReference>
<dbReference type="Gene3D" id="3.40.640.10">
    <property type="entry name" value="Type I PLP-dependent aspartate aminotransferase-like (Major domain)"/>
    <property type="match status" value="1"/>
</dbReference>
<dbReference type="InterPro" id="IPR002129">
    <property type="entry name" value="PyrdxlP-dep_de-COase"/>
</dbReference>
<dbReference type="InterPro" id="IPR015422">
    <property type="entry name" value="PyrdxlP-dep_Trfase_small"/>
</dbReference>
<dbReference type="AlphaFoldDB" id="A0A0X3TVL1"/>
<dbReference type="GO" id="GO:0006520">
    <property type="term" value="P:amino acid metabolic process"/>
    <property type="evidence" value="ECO:0007669"/>
    <property type="project" value="InterPro"/>
</dbReference>
<keyword evidence="4 6" id="KW-0663">Pyridoxal phosphate</keyword>
<evidence type="ECO:0000256" key="5">
    <source>
        <dbReference type="ARBA" id="ARBA00023239"/>
    </source>
</evidence>
<dbReference type="PANTHER" id="PTHR11999:SF70">
    <property type="entry name" value="MIP05841P"/>
    <property type="match status" value="1"/>
</dbReference>
<dbReference type="OrthoDB" id="9803665at2"/>
<evidence type="ECO:0000256" key="3">
    <source>
        <dbReference type="ARBA" id="ARBA00022793"/>
    </source>
</evidence>
<dbReference type="InterPro" id="IPR015424">
    <property type="entry name" value="PyrdxlP-dep_Trfase"/>
</dbReference>
<evidence type="ECO:0000256" key="4">
    <source>
        <dbReference type="ARBA" id="ARBA00022898"/>
    </source>
</evidence>
<comment type="similarity">
    <text evidence="2 7">Belongs to the group II decarboxylase family.</text>
</comment>
<dbReference type="GO" id="GO:0030170">
    <property type="term" value="F:pyridoxal phosphate binding"/>
    <property type="evidence" value="ECO:0007669"/>
    <property type="project" value="InterPro"/>
</dbReference>
<organism evidence="8 9">
    <name type="scientific">Ruegeria marisrubri</name>
    <dbReference type="NCBI Taxonomy" id="1685379"/>
    <lineage>
        <taxon>Bacteria</taxon>
        <taxon>Pseudomonadati</taxon>
        <taxon>Pseudomonadota</taxon>
        <taxon>Alphaproteobacteria</taxon>
        <taxon>Rhodobacterales</taxon>
        <taxon>Roseobacteraceae</taxon>
        <taxon>Ruegeria</taxon>
    </lineage>
</organism>
<accession>A0A0X3TVL1</accession>
<reference evidence="9" key="1">
    <citation type="submission" date="2015-12" db="EMBL/GenBank/DDBJ databases">
        <authorList>
            <person name="Zhang G."/>
            <person name="Stingl U."/>
        </authorList>
    </citation>
    <scope>NUCLEOTIDE SEQUENCE [LARGE SCALE GENOMIC DNA]</scope>
    <source>
        <strain evidence="9">ZGT118</strain>
    </source>
</reference>
<name>A0A0X3TVL1_9RHOB</name>
<dbReference type="PANTHER" id="PTHR11999">
    <property type="entry name" value="GROUP II PYRIDOXAL-5-PHOSPHATE DECARBOXYLASE"/>
    <property type="match status" value="1"/>
</dbReference>
<evidence type="ECO:0000256" key="1">
    <source>
        <dbReference type="ARBA" id="ARBA00001933"/>
    </source>
</evidence>
<evidence type="ECO:0000256" key="7">
    <source>
        <dbReference type="RuleBase" id="RU000382"/>
    </source>
</evidence>
<dbReference type="InterPro" id="IPR010977">
    <property type="entry name" value="Aromatic_deC"/>
</dbReference>
<dbReference type="Pfam" id="PF00282">
    <property type="entry name" value="Pyridoxal_deC"/>
    <property type="match status" value="1"/>
</dbReference>